<dbReference type="RefSeq" id="WP_244450676.1">
    <property type="nucleotide sequence ID" value="NZ_CP083239.1"/>
</dbReference>
<sequence>MSKNGRPMDSWATNPRVDRYLDDKAMDNIDHALGRHVDPLGATYRDHFATDGALAVEMAASPHWEERGRHGDMRLFGVTQAGREALASHLKEIGDGHRSFIVAFDGHETFMASLSAGKAKYSLWLKVSDCWPDLTFSEFCRRARCRRAA</sequence>
<dbReference type="EMBL" id="CP083239">
    <property type="protein sequence ID" value="UOK72983.1"/>
    <property type="molecule type" value="Genomic_DNA"/>
</dbReference>
<proteinExistence type="predicted"/>
<protein>
    <submittedName>
        <fullName evidence="1">Uncharacterized protein</fullName>
    </submittedName>
</protein>
<accession>A0A9E7CWS1</accession>
<reference evidence="1" key="1">
    <citation type="submission" date="2021-09" db="EMBL/GenBank/DDBJ databases">
        <title>Network and meta-omics reveal the key degrader and cooperation patterns in an efficient 1,4-dioxane-degrading microbial community.</title>
        <authorList>
            <person name="Dai C."/>
        </authorList>
    </citation>
    <scope>NUCLEOTIDE SEQUENCE</scope>
    <source>
        <strain evidence="1">ZM13</strain>
    </source>
</reference>
<name>A0A9E7CWS1_9HYPH</name>
<dbReference type="KEGG" id="apol:K9D25_09930"/>
<evidence type="ECO:0000313" key="1">
    <source>
        <dbReference type="EMBL" id="UOK72983.1"/>
    </source>
</evidence>
<dbReference type="AlphaFoldDB" id="A0A9E7CWS1"/>
<dbReference type="Proteomes" id="UP000831684">
    <property type="component" value="Chromosome"/>
</dbReference>
<evidence type="ECO:0000313" key="2">
    <source>
        <dbReference type="Proteomes" id="UP000831684"/>
    </source>
</evidence>
<organism evidence="1 2">
    <name type="scientific">Ancylobacter polymorphus</name>
    <dbReference type="NCBI Taxonomy" id="223390"/>
    <lineage>
        <taxon>Bacteria</taxon>
        <taxon>Pseudomonadati</taxon>
        <taxon>Pseudomonadota</taxon>
        <taxon>Alphaproteobacteria</taxon>
        <taxon>Hyphomicrobiales</taxon>
        <taxon>Xanthobacteraceae</taxon>
        <taxon>Ancylobacter</taxon>
    </lineage>
</organism>
<gene>
    <name evidence="1" type="ORF">K9D25_09930</name>
</gene>